<dbReference type="SMART" id="SM00740">
    <property type="entry name" value="PASTA"/>
    <property type="match status" value="2"/>
</dbReference>
<dbReference type="PANTHER" id="PTHR30627">
    <property type="entry name" value="PEPTIDOGLYCAN D,D-TRANSPEPTIDASE"/>
    <property type="match status" value="1"/>
</dbReference>
<dbReference type="CDD" id="cd06575">
    <property type="entry name" value="PASTA_Pbp2x-like_2"/>
    <property type="match status" value="1"/>
</dbReference>
<evidence type="ECO:0000256" key="2">
    <source>
        <dbReference type="ARBA" id="ARBA00007171"/>
    </source>
</evidence>
<dbReference type="Pfam" id="PF03717">
    <property type="entry name" value="PBP_dimer"/>
    <property type="match status" value="1"/>
</dbReference>
<keyword evidence="6" id="KW-0132">Cell division</keyword>
<dbReference type="GO" id="GO:0071555">
    <property type="term" value="P:cell wall organization"/>
    <property type="evidence" value="ECO:0007669"/>
    <property type="project" value="TreeGrafter"/>
</dbReference>
<dbReference type="Gene3D" id="3.30.70.2110">
    <property type="match status" value="1"/>
</dbReference>
<dbReference type="Pfam" id="PF00905">
    <property type="entry name" value="Transpeptidase"/>
    <property type="match status" value="1"/>
</dbReference>
<proteinExistence type="inferred from homology"/>
<dbReference type="eggNOG" id="COG0768">
    <property type="taxonomic scope" value="Bacteria"/>
</dbReference>
<dbReference type="InterPro" id="IPR005543">
    <property type="entry name" value="PASTA_dom"/>
</dbReference>
<dbReference type="GO" id="GO:0005886">
    <property type="term" value="C:plasma membrane"/>
    <property type="evidence" value="ECO:0007669"/>
    <property type="project" value="UniProtKB-SubCell"/>
</dbReference>
<comment type="subcellular location">
    <subcellularLocation>
        <location evidence="1">Cell membrane</location>
        <topology evidence="1">Single-pass membrane protein</topology>
    </subcellularLocation>
</comment>
<dbReference type="SUPFAM" id="SSF56519">
    <property type="entry name" value="Penicillin binding protein dimerisation domain"/>
    <property type="match status" value="1"/>
</dbReference>
<evidence type="ECO:0000313" key="7">
    <source>
        <dbReference type="Proteomes" id="UP000004959"/>
    </source>
</evidence>
<reference evidence="6 7" key="1">
    <citation type="journal article" date="2012" name="PLoS ONE">
        <title>Functional divergence in the genus oenococcus as predicted by genome sequencing of the newly-described species, Oenococcus kitaharae.</title>
        <authorList>
            <person name="Borneman A.R."/>
            <person name="McCarthy J.M."/>
            <person name="Chambers P.J."/>
            <person name="Bartowsky E.J."/>
        </authorList>
    </citation>
    <scope>NUCLEOTIDE SEQUENCE [LARGE SCALE GENOMIC DNA]</scope>
    <source>
        <strain evidence="7">DSM17330</strain>
    </source>
</reference>
<dbReference type="Gene3D" id="3.40.710.10">
    <property type="entry name" value="DD-peptidase/beta-lactamase superfamily"/>
    <property type="match status" value="1"/>
</dbReference>
<keyword evidence="3 4" id="KW-0472">Membrane</keyword>
<dbReference type="EMBL" id="AFVZ01000001">
    <property type="protein sequence ID" value="EHN59401.1"/>
    <property type="molecule type" value="Genomic_DNA"/>
</dbReference>
<comment type="similarity">
    <text evidence="2">Belongs to the transpeptidase family.</text>
</comment>
<dbReference type="InterPro" id="IPR012338">
    <property type="entry name" value="Beta-lactam/transpept-like"/>
</dbReference>
<keyword evidence="6" id="KW-0131">Cell cycle</keyword>
<evidence type="ECO:0000259" key="5">
    <source>
        <dbReference type="PROSITE" id="PS51178"/>
    </source>
</evidence>
<accession>G9WGZ3</accession>
<dbReference type="GO" id="GO:0008658">
    <property type="term" value="F:penicillin binding"/>
    <property type="evidence" value="ECO:0007669"/>
    <property type="project" value="InterPro"/>
</dbReference>
<dbReference type="InterPro" id="IPR001460">
    <property type="entry name" value="PCN-bd_Tpept"/>
</dbReference>
<dbReference type="PROSITE" id="PS51178">
    <property type="entry name" value="PASTA"/>
    <property type="match status" value="1"/>
</dbReference>
<dbReference type="HOGENOM" id="CLU_009289_6_1_9"/>
<dbReference type="SUPFAM" id="SSF54184">
    <property type="entry name" value="Penicillin-binding protein 2x (pbp-2x), c-terminal domain"/>
    <property type="match status" value="2"/>
</dbReference>
<dbReference type="InterPro" id="IPR050515">
    <property type="entry name" value="Beta-lactam/transpept"/>
</dbReference>
<comment type="caution">
    <text evidence="6">The sequence shown here is derived from an EMBL/GenBank/DDBJ whole genome shotgun (WGS) entry which is preliminary data.</text>
</comment>
<evidence type="ECO:0000256" key="4">
    <source>
        <dbReference type="SAM" id="Phobius"/>
    </source>
</evidence>
<dbReference type="PATRIC" id="fig|1045004.4.peg.1293"/>
<keyword evidence="4" id="KW-0812">Transmembrane</keyword>
<dbReference type="Pfam" id="PF03793">
    <property type="entry name" value="PASTA"/>
    <property type="match status" value="2"/>
</dbReference>
<keyword evidence="4" id="KW-1133">Transmembrane helix</keyword>
<dbReference type="PANTHER" id="PTHR30627:SF26">
    <property type="entry name" value="PENICILLIN-BINDING PROTEIN 2B"/>
    <property type="match status" value="1"/>
</dbReference>
<dbReference type="InterPro" id="IPR036138">
    <property type="entry name" value="PBP_dimer_sf"/>
</dbReference>
<dbReference type="CDD" id="cd06576">
    <property type="entry name" value="PASTA_Pbp2x-like_1"/>
    <property type="match status" value="1"/>
</dbReference>
<organism evidence="6 7">
    <name type="scientific">Oenococcus kitaharae DSM 17330</name>
    <dbReference type="NCBI Taxonomy" id="1045004"/>
    <lineage>
        <taxon>Bacteria</taxon>
        <taxon>Bacillati</taxon>
        <taxon>Bacillota</taxon>
        <taxon>Bacilli</taxon>
        <taxon>Lactobacillales</taxon>
        <taxon>Lactobacillaceae</taxon>
        <taxon>Oenococcus</taxon>
    </lineage>
</organism>
<feature type="transmembrane region" description="Helical" evidence="4">
    <location>
        <begin position="21"/>
        <end position="43"/>
    </location>
</feature>
<name>G9WGZ3_9LACO</name>
<dbReference type="InterPro" id="IPR005311">
    <property type="entry name" value="PBP_dimer"/>
</dbReference>
<dbReference type="SUPFAM" id="SSF56601">
    <property type="entry name" value="beta-lactamase/transpeptidase-like"/>
    <property type="match status" value="1"/>
</dbReference>
<dbReference type="Gene3D" id="2.20.70.70">
    <property type="match status" value="1"/>
</dbReference>
<dbReference type="Gene3D" id="3.90.1310.10">
    <property type="entry name" value="Penicillin-binding protein 2a (Domain 2)"/>
    <property type="match status" value="1"/>
</dbReference>
<gene>
    <name evidence="6" type="ORF">OKIT_1318</name>
</gene>
<evidence type="ECO:0000313" key="6">
    <source>
        <dbReference type="EMBL" id="EHN59401.1"/>
    </source>
</evidence>
<dbReference type="AlphaFoldDB" id="G9WGZ3"/>
<evidence type="ECO:0000256" key="1">
    <source>
        <dbReference type="ARBA" id="ARBA00004162"/>
    </source>
</evidence>
<dbReference type="Proteomes" id="UP000004959">
    <property type="component" value="Chromosome"/>
</dbReference>
<dbReference type="STRING" id="336988.NT96_00235"/>
<keyword evidence="7" id="KW-1185">Reference proteome</keyword>
<evidence type="ECO:0000256" key="3">
    <source>
        <dbReference type="ARBA" id="ARBA00023136"/>
    </source>
</evidence>
<feature type="domain" description="PASTA" evidence="5">
    <location>
        <begin position="598"/>
        <end position="659"/>
    </location>
</feature>
<dbReference type="RefSeq" id="WP_007746287.1">
    <property type="nucleotide sequence ID" value="NZ_CM001398.1"/>
</dbReference>
<sequence length="715" mass="77738">MAKKRRKKISSPIGRSKKAGVVIFVTISLVLLLLSGHFVYVAATRNIKGRKLSETELRHFMRDQAIQPRRGNIFDASGQALAENTTTYNLYAIVKKGFRSGTKPLYVVNKQKTARVLAPIIGMKESDVLNHLQASPGTFQVEFGSAGDNLSIAQHDQIVAAKLPGLNFVSNAARFYPNGVFASQLIGLVSNGSNNNQPAKMTGIMGLEQSLNRYLTGRAGIKTGQQTAGGVALTSFTNKKVKNGDDVYLTLDYHLQFQLEHLMSNVFDKTKPQAMTAILANAKTGAILAATQRPTFNASTKAGLSKMWDNLLVQDPVEPGSTMKTFTLSAAIDSGHWSPNTIYKSGTLNIGTQKVFDFNRNMGNISYREGFARSSNVAFAKTEMAMGPSIWRDYLNRFDFLKATQTMLPNEAAGSMVFNEPIEQANTAFGQGIEVTPMQMVQALTAVANNGRMVRPYIVSKIVNPDSKKTTYEHKVQRLAVVMRPTTAQQVRKDMIDVVNLPDGTARTYSLAPQGIQIAAKTGTAQIAIDGKYTNNYSASTHSVEVLVPADDPQFIFYMYLRQPKEFIGGFADATINTVFHPLILSALNAAKTSASVKNTNLLLPNFVGQTVDQARQTAQSSGLTVIVAGDANQKISWQSVGPSAQVMAGQKIFLRTSGKIIMPDMKGWSIADISTFSSMAKLDLSYSGTGQLVSQTIKPGSILTKGQKLEVNLQ</sequence>
<dbReference type="GO" id="GO:0051301">
    <property type="term" value="P:cell division"/>
    <property type="evidence" value="ECO:0007669"/>
    <property type="project" value="UniProtKB-KW"/>
</dbReference>
<protein>
    <submittedName>
        <fullName evidence="6">Cell division protein FtsI</fullName>
    </submittedName>
</protein>